<evidence type="ECO:0008006" key="3">
    <source>
        <dbReference type="Google" id="ProtNLM"/>
    </source>
</evidence>
<accession>A0A1W1CHA2</accession>
<name>A0A1W1CHA2_9ZZZZ</name>
<gene>
    <name evidence="2" type="ORF">MNB_SV-12-1647</name>
</gene>
<feature type="compositionally biased region" description="Basic residues" evidence="1">
    <location>
        <begin position="542"/>
        <end position="554"/>
    </location>
</feature>
<evidence type="ECO:0000313" key="2">
    <source>
        <dbReference type="EMBL" id="SFV65125.1"/>
    </source>
</evidence>
<dbReference type="SUPFAM" id="SSF55486">
    <property type="entry name" value="Metalloproteases ('zincins'), catalytic domain"/>
    <property type="match status" value="1"/>
</dbReference>
<feature type="region of interest" description="Disordered" evidence="1">
    <location>
        <begin position="524"/>
        <end position="554"/>
    </location>
</feature>
<sequence>MLKKLFYPLPIAFLFIVGCSGQPGHNGEVEISGQISYDRVPSVLSHGGLAKLDYDNIKRVSSKNIVIKAIGRDGKTVTETTTDKNGKYSLFVEPNIEVKIRAYARMHKEGFWDVSVVDNTNMKALYVLEGKYHNSGTKHNVRNLHAPSGWGGTDYTKARVAAPFAILDSINQVMSKIRKVDSDAKFPQLTVNWSVNNIAAGGDPDAGQIVTSNYDGERGLWILGDANSDTDEYDDHIIIHEWGHYFEDQFSRTDSIGGPHGSGEALDIRLAFGEGWGNALSGIATDDPFYFDTSGYGQSTGWYMDLEGGAQKHAGWFSEGSVQRILYDLYDKTNESHDKTSLGFGPIYKTMIGGERETKAFTSIFSFIDALKSEASSHKRDIDKTVAYEKISRISDSYGSNRNNNGDSAVAVPVYRDLRVGGTVDACSRNNYGVYNKLGNRTYIKVKISSDGSYRFDAQPKSYGNQDPDMILYDTKYPHKDIGISQYEGSPSDTLSVTLKKGEYLLDVYDASYNNSCSRVSLHRESGMAKPNAKGKTVVSKPVKRRNLPRRQYY</sequence>
<dbReference type="PROSITE" id="PS51257">
    <property type="entry name" value="PROKAR_LIPOPROTEIN"/>
    <property type="match status" value="1"/>
</dbReference>
<evidence type="ECO:0000256" key="1">
    <source>
        <dbReference type="SAM" id="MobiDB-lite"/>
    </source>
</evidence>
<organism evidence="2">
    <name type="scientific">hydrothermal vent metagenome</name>
    <dbReference type="NCBI Taxonomy" id="652676"/>
    <lineage>
        <taxon>unclassified sequences</taxon>
        <taxon>metagenomes</taxon>
        <taxon>ecological metagenomes</taxon>
    </lineage>
</organism>
<dbReference type="AlphaFoldDB" id="A0A1W1CHA2"/>
<reference evidence="2" key="1">
    <citation type="submission" date="2016-10" db="EMBL/GenBank/DDBJ databases">
        <authorList>
            <person name="de Groot N.N."/>
        </authorList>
    </citation>
    <scope>NUCLEOTIDE SEQUENCE</scope>
</reference>
<protein>
    <recommendedName>
        <fullName evidence="3">Lipoprotein</fullName>
    </recommendedName>
</protein>
<proteinExistence type="predicted"/>
<dbReference type="EMBL" id="FPHE01000139">
    <property type="protein sequence ID" value="SFV65125.1"/>
    <property type="molecule type" value="Genomic_DNA"/>
</dbReference>